<organism evidence="1 2">
    <name type="scientific">Trypanosoma congolense (strain IL3000)</name>
    <dbReference type="NCBI Taxonomy" id="1068625"/>
    <lineage>
        <taxon>Eukaryota</taxon>
        <taxon>Discoba</taxon>
        <taxon>Euglenozoa</taxon>
        <taxon>Kinetoplastea</taxon>
        <taxon>Metakinetoplastina</taxon>
        <taxon>Trypanosomatida</taxon>
        <taxon>Trypanosomatidae</taxon>
        <taxon>Trypanosoma</taxon>
        <taxon>Nannomonas</taxon>
    </lineage>
</organism>
<protein>
    <submittedName>
        <fullName evidence="1">WGS project CAEQ00000000 data, annotated contig 1842</fullName>
    </submittedName>
</protein>
<dbReference type="VEuPathDB" id="TriTrypDB:TcIL3000_0_44970"/>
<dbReference type="AlphaFoldDB" id="F9W9A7"/>
<reference evidence="2" key="1">
    <citation type="submission" date="2011-07" db="EMBL/GenBank/DDBJ databases">
        <title>Divergent evolution of antigenic variation in African trypanosomes.</title>
        <authorList>
            <person name="Jackson A.P."/>
            <person name="Berry A."/>
            <person name="Allison H.C."/>
            <person name="Burton P."/>
            <person name="Anderson J."/>
            <person name="Aslett M."/>
            <person name="Brown R."/>
            <person name="Corton N."/>
            <person name="Harris D."/>
            <person name="Hauser H."/>
            <person name="Gamble J."/>
            <person name="Gilderthorp R."/>
            <person name="McQuillan J."/>
            <person name="Quail M.A."/>
            <person name="Sanders M."/>
            <person name="Van Tonder A."/>
            <person name="Ginger M.L."/>
            <person name="Donelson J.E."/>
            <person name="Field M.C."/>
            <person name="Barry J.D."/>
            <person name="Berriman M."/>
            <person name="Hertz-Fowler C."/>
        </authorList>
    </citation>
    <scope>NUCLEOTIDE SEQUENCE [LARGE SCALE GENOMIC DNA]</scope>
    <source>
        <strain evidence="2">IL3000</strain>
    </source>
</reference>
<reference evidence="1 2" key="2">
    <citation type="journal article" date="2012" name="Proc. Natl. Acad. Sci. U.S.A.">
        <title>Antigenic diversity is generated by distinct evolutionary mechanisms in African trypanosome species.</title>
        <authorList>
            <person name="Jackson A.P."/>
            <person name="Berry A."/>
            <person name="Aslett M."/>
            <person name="Allison H.C."/>
            <person name="Burton P."/>
            <person name="Vavrova-Anderson J."/>
            <person name="Brown R."/>
            <person name="Browne H."/>
            <person name="Corton N."/>
            <person name="Hauser H."/>
            <person name="Gamble J."/>
            <person name="Gilderthorp R."/>
            <person name="Marcello L."/>
            <person name="McQuillan J."/>
            <person name="Otto T.D."/>
            <person name="Quail M.A."/>
            <person name="Sanders M.J."/>
            <person name="van Tonder A."/>
            <person name="Ginger M.L."/>
            <person name="Field M.C."/>
            <person name="Barry J.D."/>
            <person name="Hertz-Fowler C."/>
            <person name="Berriman M."/>
        </authorList>
    </citation>
    <scope>NUCLEOTIDE SEQUENCE [LARGE SCALE GENOMIC DNA]</scope>
    <source>
        <strain evidence="1 2">IL3000</strain>
    </source>
</reference>
<sequence length="839" mass="93093">MFSRCGASRCLVHYRSLASAVEKLNDMLDVRHGRELTPRDTIKQHLRTEVMPLLKGTKIDRRHNSAMFRRSMSQLVRDAAFAAVVLGVSPTGPYVNQLVECIKHDHERMQFTSQMTSSQASRIMVHLCQVGVRDGAVLVPLVARLDFSQLKEISRVMFALAEEGMCNEVVLLIVPMYCGERWALTYDGGNGCGNLENKNCNVFEAVRILRVLSKSVRSVVEQRRIEGSAQESYTPLPVESIQRLRANLVAFVLDNADVLRGAHWANFTRSMVHFPLEFKTVKYMGDYPSVLQAVGELRRNVVKAGQGLDGEVDTLDLAALGMARLFAGVEQVQELPSGPATERKRIRGTIDDVAPGDLSKIITVLEDVPAPSGVKEQRLALVVKIIVSQMDSMTFTDIIRFLHALRNIEGSAEFFPSLQAIVEVVSKRLMDAARNQEGKQHRAQVPYTRLIQLATLISAFRVKSCKGFTVYLSHILPSVQLFKLDDATSLMNALAAIGPKDGQEFCAKVGGEIMHRVASSNGDEDNGALLLLYPVSCVKLLRASVLLHAVPSNEFIIRIFGDARSQQEFPGTFTLEEASAVFDISRSLYHFSRMKVEDTEWKEVLWSRGFVGFLLPLLRHLCSTWYNELVGASGKSRRVSYVPLAWRSTMETLFFLLDVNLDATSLAVMEKRLQEIYPVCRDIVAKAVSIADLQIRSRGSTGEAHPFSSNAVLHVVYLLLMFEHIIYHATWQAEVSGTTQEASVVAERMRAMKKDYNALITTDGGAAQGSGITALELMDRIFPPRGDGANECTKPLIGRSEVMEITTNLPFAISLVMSQGPINECFCERAVALMVSTGD</sequence>
<evidence type="ECO:0000313" key="1">
    <source>
        <dbReference type="EMBL" id="CCD13800.1"/>
    </source>
</evidence>
<proteinExistence type="predicted"/>
<name>F9W9A7_TRYCI</name>
<evidence type="ECO:0000313" key="2">
    <source>
        <dbReference type="Proteomes" id="UP000000702"/>
    </source>
</evidence>
<dbReference type="OMA" id="FPFDLSY"/>
<keyword evidence="2" id="KW-1185">Reference proteome</keyword>
<gene>
    <name evidence="1" type="ORF">TCIL3000_0_44970</name>
</gene>
<accession>F9W9A7</accession>
<comment type="caution">
    <text evidence="1">The sequence shown here is derived from an EMBL/GenBank/DDBJ whole genome shotgun (WGS) entry which is preliminary data.</text>
</comment>
<dbReference type="EMBL" id="CAEQ01001289">
    <property type="protein sequence ID" value="CCD13800.1"/>
    <property type="molecule type" value="Genomic_DNA"/>
</dbReference>
<dbReference type="Proteomes" id="UP000000702">
    <property type="component" value="Unassembled WGS sequence"/>
</dbReference>